<evidence type="ECO:0000313" key="3">
    <source>
        <dbReference type="Proteomes" id="UP000178726"/>
    </source>
</evidence>
<evidence type="ECO:0000256" key="1">
    <source>
        <dbReference type="SAM" id="Phobius"/>
    </source>
</evidence>
<proteinExistence type="predicted"/>
<dbReference type="Proteomes" id="UP000178726">
    <property type="component" value="Unassembled WGS sequence"/>
</dbReference>
<keyword evidence="1" id="KW-1133">Transmembrane helix</keyword>
<dbReference type="EMBL" id="MFQK01000041">
    <property type="protein sequence ID" value="OGH80518.1"/>
    <property type="molecule type" value="Genomic_DNA"/>
</dbReference>
<feature type="transmembrane region" description="Helical" evidence="1">
    <location>
        <begin position="32"/>
        <end position="48"/>
    </location>
</feature>
<organism evidence="2 3">
    <name type="scientific">Candidatus Magasanikbacteria bacterium RIFCSPLOWO2_02_FULL_44_11</name>
    <dbReference type="NCBI Taxonomy" id="1798689"/>
    <lineage>
        <taxon>Bacteria</taxon>
        <taxon>Candidatus Magasanikiibacteriota</taxon>
    </lineage>
</organism>
<accession>A0A1F6N9S0</accession>
<name>A0A1F6N9S0_9BACT</name>
<feature type="transmembrane region" description="Helical" evidence="1">
    <location>
        <begin position="54"/>
        <end position="70"/>
    </location>
</feature>
<gene>
    <name evidence="2" type="ORF">A3I29_02620</name>
</gene>
<dbReference type="AlphaFoldDB" id="A0A1F6N9S0"/>
<keyword evidence="1" id="KW-0472">Membrane</keyword>
<evidence type="ECO:0000313" key="2">
    <source>
        <dbReference type="EMBL" id="OGH80518.1"/>
    </source>
</evidence>
<dbReference type="STRING" id="1798689.A3I29_02620"/>
<evidence type="ECO:0008006" key="4">
    <source>
        <dbReference type="Google" id="ProtNLM"/>
    </source>
</evidence>
<reference evidence="2 3" key="1">
    <citation type="journal article" date="2016" name="Nat. Commun.">
        <title>Thousands of microbial genomes shed light on interconnected biogeochemical processes in an aquifer system.</title>
        <authorList>
            <person name="Anantharaman K."/>
            <person name="Brown C.T."/>
            <person name="Hug L.A."/>
            <person name="Sharon I."/>
            <person name="Castelle C.J."/>
            <person name="Probst A.J."/>
            <person name="Thomas B.C."/>
            <person name="Singh A."/>
            <person name="Wilkins M.J."/>
            <person name="Karaoz U."/>
            <person name="Brodie E.L."/>
            <person name="Williams K.H."/>
            <person name="Hubbard S.S."/>
            <person name="Banfield J.F."/>
        </authorList>
    </citation>
    <scope>NUCLEOTIDE SEQUENCE [LARGE SCALE GENOMIC DNA]</scope>
</reference>
<protein>
    <recommendedName>
        <fullName evidence="4">DUF5673 domain-containing protein</fullName>
    </recommendedName>
</protein>
<comment type="caution">
    <text evidence="2">The sequence shown here is derived from an EMBL/GenBank/DDBJ whole genome shotgun (WGS) entry which is preliminary data.</text>
</comment>
<keyword evidence="1" id="KW-0812">Transmembrane</keyword>
<sequence>MPKDLLKENVAIGQIIYEWWLEEYEQYDHSRRWYLVAMLVFAALFAYALFTQNYLFVLIIVIMGIIVYLHDMHTPLKVYFAITETGIILGKKFYRYSELSNFWIIYNPPDVKNLYFTLSNIVKHRLQVPLMNYDPRPVRDYLNRYLAEDLTQEEEPLSDRLARVFKI</sequence>